<dbReference type="PANTHER" id="PTHR37305">
    <property type="entry name" value="INTEGRAL MEMBRANE PROTEIN-RELATED"/>
    <property type="match status" value="1"/>
</dbReference>
<feature type="transmembrane region" description="Helical" evidence="1">
    <location>
        <begin position="178"/>
        <end position="196"/>
    </location>
</feature>
<proteinExistence type="predicted"/>
<reference evidence="2" key="2">
    <citation type="submission" date="2021-04" db="EMBL/GenBank/DDBJ databases">
        <authorList>
            <person name="Dong X."/>
        </authorList>
    </citation>
    <scope>NUCLEOTIDE SEQUENCE</scope>
    <source>
        <strain evidence="2">ZWT</strain>
    </source>
</reference>
<dbReference type="GO" id="GO:0005886">
    <property type="term" value="C:plasma membrane"/>
    <property type="evidence" value="ECO:0007669"/>
    <property type="project" value="UniProtKB-SubCell"/>
</dbReference>
<gene>
    <name evidence="2" type="ORF">KDK92_09265</name>
</gene>
<dbReference type="GO" id="GO:0140359">
    <property type="term" value="F:ABC-type transporter activity"/>
    <property type="evidence" value="ECO:0007669"/>
    <property type="project" value="InterPro"/>
</dbReference>
<comment type="caution">
    <text evidence="2">The sequence shown here is derived from an EMBL/GenBank/DDBJ whole genome shotgun (WGS) entry which is preliminary data.</text>
</comment>
<keyword evidence="1" id="KW-0472">Membrane</keyword>
<evidence type="ECO:0000313" key="3">
    <source>
        <dbReference type="Proteomes" id="UP001056429"/>
    </source>
</evidence>
<feature type="transmembrane region" description="Helical" evidence="1">
    <location>
        <begin position="119"/>
        <end position="144"/>
    </location>
</feature>
<dbReference type="Pfam" id="PF12679">
    <property type="entry name" value="ABC2_membrane_2"/>
    <property type="match status" value="1"/>
</dbReference>
<keyword evidence="3" id="KW-1185">Reference proteome</keyword>
<feature type="transmembrane region" description="Helical" evidence="1">
    <location>
        <begin position="248"/>
        <end position="266"/>
    </location>
</feature>
<protein>
    <submittedName>
        <fullName evidence="2">ABC transporter permease subunit</fullName>
    </submittedName>
</protein>
<dbReference type="Proteomes" id="UP001056429">
    <property type="component" value="Unassembled WGS sequence"/>
</dbReference>
<evidence type="ECO:0000313" key="2">
    <source>
        <dbReference type="EMBL" id="MCM1989929.1"/>
    </source>
</evidence>
<dbReference type="AlphaFoldDB" id="A0A9J6P1L2"/>
<accession>A0A9J6P1L2</accession>
<organism evidence="2 3">
    <name type="scientific">Oceanirhabdus seepicola</name>
    <dbReference type="NCBI Taxonomy" id="2828781"/>
    <lineage>
        <taxon>Bacteria</taxon>
        <taxon>Bacillati</taxon>
        <taxon>Bacillota</taxon>
        <taxon>Clostridia</taxon>
        <taxon>Eubacteriales</taxon>
        <taxon>Clostridiaceae</taxon>
        <taxon>Oceanirhabdus</taxon>
    </lineage>
</organism>
<name>A0A9J6P1L2_9CLOT</name>
<sequence>MGAIIKNELIRIIHDKKIYIFMGILAVIAIVTAVGLEGLGKVAEKTMENGSSSQVMGEEVSVEIALMNTQNYPRILLGFVIDFVLPVMIVVLLAEIITGDIADGKMRYTLVGPISRWKIILGKSMAVMTIIMFLMGFMLIISYISGNVFMKSGMYATENGTLQGVSAVLHTLGVYLKSYMVLAIFTVTFTPICLLLKKRTSMIMVSVAIIIGSTFVQFLWKDVSKYIITTYFKAFTSMVSRSIRIEEGIIFFVYVVISVILTVVVFNRKEVTE</sequence>
<keyword evidence="1" id="KW-0812">Transmembrane</keyword>
<feature type="transmembrane region" description="Helical" evidence="1">
    <location>
        <begin position="75"/>
        <end position="98"/>
    </location>
</feature>
<reference evidence="2" key="1">
    <citation type="journal article" date="2021" name="mSystems">
        <title>Bacteria and Archaea Synergistically Convert Glycine Betaine to Biogenic Methane in the Formosa Cold Seep of the South China Sea.</title>
        <authorList>
            <person name="Li L."/>
            <person name="Zhang W."/>
            <person name="Zhang S."/>
            <person name="Song L."/>
            <person name="Sun Q."/>
            <person name="Zhang H."/>
            <person name="Xiang H."/>
            <person name="Dong X."/>
        </authorList>
    </citation>
    <scope>NUCLEOTIDE SEQUENCE</scope>
    <source>
        <strain evidence="2">ZWT</strain>
    </source>
</reference>
<dbReference type="PANTHER" id="PTHR37305:SF1">
    <property type="entry name" value="MEMBRANE PROTEIN"/>
    <property type="match status" value="1"/>
</dbReference>
<feature type="transmembrane region" description="Helical" evidence="1">
    <location>
        <begin position="18"/>
        <end position="36"/>
    </location>
</feature>
<keyword evidence="1" id="KW-1133">Transmembrane helix</keyword>
<evidence type="ECO:0000256" key="1">
    <source>
        <dbReference type="SAM" id="Phobius"/>
    </source>
</evidence>
<dbReference type="EMBL" id="JAGSOJ010000002">
    <property type="protein sequence ID" value="MCM1989929.1"/>
    <property type="molecule type" value="Genomic_DNA"/>
</dbReference>
<feature type="transmembrane region" description="Helical" evidence="1">
    <location>
        <begin position="203"/>
        <end position="220"/>
    </location>
</feature>
<dbReference type="RefSeq" id="WP_250858961.1">
    <property type="nucleotide sequence ID" value="NZ_JAGSOJ010000002.1"/>
</dbReference>